<dbReference type="InterPro" id="IPR003029">
    <property type="entry name" value="S1_domain"/>
</dbReference>
<dbReference type="EMBL" id="UINC01075587">
    <property type="protein sequence ID" value="SVC13915.1"/>
    <property type="molecule type" value="Genomic_DNA"/>
</dbReference>
<dbReference type="GO" id="GO:0022627">
    <property type="term" value="C:cytosolic small ribosomal subunit"/>
    <property type="evidence" value="ECO:0007669"/>
    <property type="project" value="TreeGrafter"/>
</dbReference>
<feature type="compositionally biased region" description="Acidic residues" evidence="4">
    <location>
        <begin position="1"/>
        <end position="14"/>
    </location>
</feature>
<keyword evidence="3" id="KW-0687">Ribonucleoprotein</keyword>
<dbReference type="CDD" id="cd04465">
    <property type="entry name" value="S1_RPS1_repeat_ec2_hs2"/>
    <property type="match status" value="1"/>
</dbReference>
<feature type="compositionally biased region" description="Basic and acidic residues" evidence="4">
    <location>
        <begin position="40"/>
        <end position="53"/>
    </location>
</feature>
<feature type="non-terminal residue" evidence="6">
    <location>
        <position position="265"/>
    </location>
</feature>
<gene>
    <name evidence="6" type="ORF">METZ01_LOCUS266769</name>
</gene>
<organism evidence="6">
    <name type="scientific">marine metagenome</name>
    <dbReference type="NCBI Taxonomy" id="408172"/>
    <lineage>
        <taxon>unclassified sequences</taxon>
        <taxon>metagenomes</taxon>
        <taxon>ecological metagenomes</taxon>
    </lineage>
</organism>
<dbReference type="PANTHER" id="PTHR10724">
    <property type="entry name" value="30S RIBOSOMAL PROTEIN S1"/>
    <property type="match status" value="1"/>
</dbReference>
<dbReference type="PANTHER" id="PTHR10724:SF7">
    <property type="entry name" value="SMALL RIBOSOMAL SUBUNIT PROTEIN BS1C"/>
    <property type="match status" value="1"/>
</dbReference>
<sequence>MSEETQETQEETLEESSSPVETAETAEVEESADLQEEVVEEIKEEVAVAEEAKPKRKPAQFPKWHEPETSEYTFEEFEELIALYDETMKDITEGEIVQGRVVAIESGDVIVDVGFKSEGSIPMSEFTEPDEIVVGADIEVFLESIEDQEGQLVISKQKADFMKVWDTIKDSYEAGTMVDGQILRRIKGGLVVDLFGVDAFLPGSQVALKQTPNLDQFLGQQLPFKIIKLNKSRRNIVVSRRVVLEQEKEVKKNEIMGELEKGQVR</sequence>
<accession>A0A382JQG6</accession>
<dbReference type="GO" id="GO:0003735">
    <property type="term" value="F:structural constituent of ribosome"/>
    <property type="evidence" value="ECO:0007669"/>
    <property type="project" value="TreeGrafter"/>
</dbReference>
<evidence type="ECO:0000256" key="1">
    <source>
        <dbReference type="ARBA" id="ARBA00006767"/>
    </source>
</evidence>
<dbReference type="InterPro" id="IPR035104">
    <property type="entry name" value="Ribosomal_protein_S1-like"/>
</dbReference>
<dbReference type="SMART" id="SM00316">
    <property type="entry name" value="S1"/>
    <property type="match status" value="2"/>
</dbReference>
<name>A0A382JQG6_9ZZZZ</name>
<dbReference type="InterPro" id="IPR050437">
    <property type="entry name" value="Ribos_protein_bS1-like"/>
</dbReference>
<feature type="compositionally biased region" description="Acidic residues" evidence="4">
    <location>
        <begin position="24"/>
        <end position="39"/>
    </location>
</feature>
<dbReference type="GO" id="GO:0006412">
    <property type="term" value="P:translation"/>
    <property type="evidence" value="ECO:0007669"/>
    <property type="project" value="TreeGrafter"/>
</dbReference>
<feature type="region of interest" description="Disordered" evidence="4">
    <location>
        <begin position="1"/>
        <end position="64"/>
    </location>
</feature>
<dbReference type="GO" id="GO:0003729">
    <property type="term" value="F:mRNA binding"/>
    <property type="evidence" value="ECO:0007669"/>
    <property type="project" value="TreeGrafter"/>
</dbReference>
<evidence type="ECO:0000259" key="5">
    <source>
        <dbReference type="PROSITE" id="PS50126"/>
    </source>
</evidence>
<dbReference type="Gene3D" id="2.40.50.140">
    <property type="entry name" value="Nucleic acid-binding proteins"/>
    <property type="match status" value="2"/>
</dbReference>
<reference evidence="6" key="1">
    <citation type="submission" date="2018-05" db="EMBL/GenBank/DDBJ databases">
        <authorList>
            <person name="Lanie J.A."/>
            <person name="Ng W.-L."/>
            <person name="Kazmierczak K.M."/>
            <person name="Andrzejewski T.M."/>
            <person name="Davidsen T.M."/>
            <person name="Wayne K.J."/>
            <person name="Tettelin H."/>
            <person name="Glass J.I."/>
            <person name="Rusch D."/>
            <person name="Podicherti R."/>
            <person name="Tsui H.-C.T."/>
            <person name="Winkler M.E."/>
        </authorList>
    </citation>
    <scope>NUCLEOTIDE SEQUENCE</scope>
</reference>
<dbReference type="Pfam" id="PF00575">
    <property type="entry name" value="S1"/>
    <property type="match status" value="2"/>
</dbReference>
<feature type="domain" description="S1 motif" evidence="5">
    <location>
        <begin position="94"/>
        <end position="157"/>
    </location>
</feature>
<evidence type="ECO:0000256" key="4">
    <source>
        <dbReference type="SAM" id="MobiDB-lite"/>
    </source>
</evidence>
<feature type="domain" description="S1 motif" evidence="5">
    <location>
        <begin position="175"/>
        <end position="241"/>
    </location>
</feature>
<comment type="similarity">
    <text evidence="1">Belongs to the bacterial ribosomal protein bS1 family.</text>
</comment>
<protein>
    <recommendedName>
        <fullName evidence="5">S1 motif domain-containing protein</fullName>
    </recommendedName>
</protein>
<dbReference type="PRINTS" id="PR00681">
    <property type="entry name" value="RIBOSOMALS1"/>
</dbReference>
<proteinExistence type="inferred from homology"/>
<keyword evidence="2" id="KW-0689">Ribosomal protein</keyword>
<dbReference type="CDD" id="cd05687">
    <property type="entry name" value="S1_RPS1_repeat_ec1_hs1"/>
    <property type="match status" value="1"/>
</dbReference>
<evidence type="ECO:0000313" key="6">
    <source>
        <dbReference type="EMBL" id="SVC13915.1"/>
    </source>
</evidence>
<dbReference type="PROSITE" id="PS50126">
    <property type="entry name" value="S1"/>
    <property type="match status" value="2"/>
</dbReference>
<evidence type="ECO:0000256" key="2">
    <source>
        <dbReference type="ARBA" id="ARBA00022980"/>
    </source>
</evidence>
<dbReference type="AlphaFoldDB" id="A0A382JQG6"/>
<dbReference type="SUPFAM" id="SSF50249">
    <property type="entry name" value="Nucleic acid-binding proteins"/>
    <property type="match status" value="2"/>
</dbReference>
<dbReference type="InterPro" id="IPR012340">
    <property type="entry name" value="NA-bd_OB-fold"/>
</dbReference>
<evidence type="ECO:0000256" key="3">
    <source>
        <dbReference type="ARBA" id="ARBA00023274"/>
    </source>
</evidence>